<gene>
    <name evidence="3" type="ORF">EBQ10_04465</name>
</gene>
<name>A0A3S9QKV0_9ACTO</name>
<dbReference type="AlphaFoldDB" id="A0A3S9QKV0"/>
<dbReference type="Proteomes" id="UP000275951">
    <property type="component" value="Chromosome"/>
</dbReference>
<dbReference type="PROSITE" id="PS51257">
    <property type="entry name" value="PROKAR_LIPOPROTEIN"/>
    <property type="match status" value="1"/>
</dbReference>
<dbReference type="EMBL" id="CP033905">
    <property type="protein sequence ID" value="AZR06622.1"/>
    <property type="molecule type" value="Genomic_DNA"/>
</dbReference>
<evidence type="ECO:0000259" key="2">
    <source>
        <dbReference type="SMART" id="SM00909"/>
    </source>
</evidence>
<keyword evidence="1" id="KW-0732">Signal</keyword>
<accession>A0A3S9QKV0</accession>
<reference evidence="3 4" key="1">
    <citation type="submission" date="2018-11" db="EMBL/GenBank/DDBJ databases">
        <title>Multidrug-resistant genes are associated with an 42-kb island TGI1 carrying a complex class 1 integron in a Trueperella pyogenes.</title>
        <authorList>
            <person name="Dong W."/>
        </authorList>
    </citation>
    <scope>NUCLEOTIDE SEQUENCE [LARGE SCALE GENOMIC DNA]</scope>
    <source>
        <strain evidence="3 4">TP4</strain>
    </source>
</reference>
<dbReference type="Pfam" id="PF10647">
    <property type="entry name" value="Gmad1"/>
    <property type="match status" value="1"/>
</dbReference>
<dbReference type="SUPFAM" id="SSF75011">
    <property type="entry name" value="3-carboxy-cis,cis-mucoante lactonizing enzyme"/>
    <property type="match status" value="1"/>
</dbReference>
<feature type="domain" description="GerMN" evidence="2">
    <location>
        <begin position="197"/>
        <end position="287"/>
    </location>
</feature>
<dbReference type="InterPro" id="IPR059026">
    <property type="entry name" value="LpqB_N"/>
</dbReference>
<evidence type="ECO:0000313" key="4">
    <source>
        <dbReference type="Proteomes" id="UP000275951"/>
    </source>
</evidence>
<feature type="chain" id="PRO_5038339616" description="GerMN domain-containing protein" evidence="1">
    <location>
        <begin position="24"/>
        <end position="556"/>
    </location>
</feature>
<evidence type="ECO:0000256" key="1">
    <source>
        <dbReference type="SAM" id="SignalP"/>
    </source>
</evidence>
<dbReference type="Pfam" id="PF25976">
    <property type="entry name" value="LpqB_N"/>
    <property type="match status" value="1"/>
</dbReference>
<dbReference type="InterPro" id="IPR019606">
    <property type="entry name" value="GerMN"/>
</dbReference>
<sequence length="556" mass="57611">MKRILIVLMALVLAGCASLPTSGAPQQVERLSSAAGGVVLDPQGPTPGSTPETLVSDFLRAAGAGLSGDFSVARQFLTAEAAARWDPTTEVRIYQDAQNPAISSTRSGAIRVSAAAAATLDNAGRYTVAAPDAILNSEFSLVRNEKGEWRIAVLDSGVVVPNSIFTSLYSETAIYFLTPDRTSLVPEARWFLNSGQAANAVQGLLAGPSPWLAPAAHSAIPAETRLTQRGVRVSDGVAQVDLSSDIASLPPSELIAIEVQISKTLLNLPGIQEVKLTSEGADLDFPSKIDLSPYPYASYTLAGLSGGRPALVSGGEVSVTGESGAGLGLTALATSYNEPAKVGAALGNEGKSIYAVFFDGSGPQQLMSGNRLVAPSIDSHGWVWSANAVSNGELNAIHLTTRATKKFSVPYLEGLNIRSIAVSREGSRMVIVTDQKGEVQMNVVALARDSGGTPTEIGVPARFGQSLVDVTDVAWVSPVRLAVVGRQSTSSANSIHIVGIGAPTTTLPAVENVADLTAGRGQDTIVIQNDAGNLYSYDGVGWRLIAEGVTSPALPG</sequence>
<dbReference type="RefSeq" id="WP_126920008.1">
    <property type="nucleotide sequence ID" value="NZ_CP033905.1"/>
</dbReference>
<proteinExistence type="predicted"/>
<dbReference type="Pfam" id="PF10646">
    <property type="entry name" value="Germane"/>
    <property type="match status" value="1"/>
</dbReference>
<organism evidence="3 4">
    <name type="scientific">Trueperella pyogenes</name>
    <dbReference type="NCBI Taxonomy" id="1661"/>
    <lineage>
        <taxon>Bacteria</taxon>
        <taxon>Bacillati</taxon>
        <taxon>Actinomycetota</taxon>
        <taxon>Actinomycetes</taxon>
        <taxon>Actinomycetales</taxon>
        <taxon>Actinomycetaceae</taxon>
        <taxon>Trueperella</taxon>
    </lineage>
</organism>
<evidence type="ECO:0000313" key="3">
    <source>
        <dbReference type="EMBL" id="AZR06622.1"/>
    </source>
</evidence>
<dbReference type="SMART" id="SM00909">
    <property type="entry name" value="Germane"/>
    <property type="match status" value="1"/>
</dbReference>
<feature type="signal peptide" evidence="1">
    <location>
        <begin position="1"/>
        <end position="23"/>
    </location>
</feature>
<protein>
    <recommendedName>
        <fullName evidence="2">GerMN domain-containing protein</fullName>
    </recommendedName>
</protein>
<dbReference type="InterPro" id="IPR018910">
    <property type="entry name" value="LpqB_C"/>
</dbReference>